<name>A0A381W1A9_9ZZZZ</name>
<dbReference type="EMBL" id="UINC01010410">
    <property type="protein sequence ID" value="SVA46310.1"/>
    <property type="molecule type" value="Genomic_DNA"/>
</dbReference>
<evidence type="ECO:0000256" key="1">
    <source>
        <dbReference type="SAM" id="MobiDB-lite"/>
    </source>
</evidence>
<feature type="compositionally biased region" description="Low complexity" evidence="1">
    <location>
        <begin position="184"/>
        <end position="193"/>
    </location>
</feature>
<dbReference type="Gene3D" id="2.120.10.30">
    <property type="entry name" value="TolB, C-terminal domain"/>
    <property type="match status" value="1"/>
</dbReference>
<accession>A0A381W1A9</accession>
<reference evidence="2" key="1">
    <citation type="submission" date="2018-05" db="EMBL/GenBank/DDBJ databases">
        <authorList>
            <person name="Lanie J.A."/>
            <person name="Ng W.-L."/>
            <person name="Kazmierczak K.M."/>
            <person name="Andrzejewski T.M."/>
            <person name="Davidsen T.M."/>
            <person name="Wayne K.J."/>
            <person name="Tettelin H."/>
            <person name="Glass J.I."/>
            <person name="Rusch D."/>
            <person name="Podicherti R."/>
            <person name="Tsui H.-C.T."/>
            <person name="Winkler M.E."/>
        </authorList>
    </citation>
    <scope>NUCLEOTIDE SEQUENCE</scope>
</reference>
<gene>
    <name evidence="2" type="ORF">METZ01_LOCUS99164</name>
</gene>
<feature type="region of interest" description="Disordered" evidence="1">
    <location>
        <begin position="35"/>
        <end position="143"/>
    </location>
</feature>
<dbReference type="PROSITE" id="PS51257">
    <property type="entry name" value="PROKAR_LIPOPROTEIN"/>
    <property type="match status" value="1"/>
</dbReference>
<feature type="compositionally biased region" description="Gly residues" evidence="1">
    <location>
        <begin position="291"/>
        <end position="304"/>
    </location>
</feature>
<proteinExistence type="predicted"/>
<dbReference type="AlphaFoldDB" id="A0A381W1A9"/>
<organism evidence="2">
    <name type="scientific">marine metagenome</name>
    <dbReference type="NCBI Taxonomy" id="408172"/>
    <lineage>
        <taxon>unclassified sequences</taxon>
        <taxon>metagenomes</taxon>
        <taxon>ecological metagenomes</taxon>
    </lineage>
</organism>
<evidence type="ECO:0000313" key="2">
    <source>
        <dbReference type="EMBL" id="SVA46310.1"/>
    </source>
</evidence>
<feature type="region of interest" description="Disordered" evidence="1">
    <location>
        <begin position="184"/>
        <end position="217"/>
    </location>
</feature>
<dbReference type="SUPFAM" id="SSF63825">
    <property type="entry name" value="YWTD domain"/>
    <property type="match status" value="2"/>
</dbReference>
<feature type="compositionally biased region" description="Low complexity" evidence="1">
    <location>
        <begin position="48"/>
        <end position="125"/>
    </location>
</feature>
<sequence length="985" mass="102832">MRRLAAVLALVVLASACGGGAGTTAPETTGGLESAVTTTAEDPVAQKAATTTAGANSATTTMPAPTSTGDPTVSTTTTMPAPTSTGDPTVSTTTTMPDDTASSTTATGPADEDASPASTAASVSDATDEIPPDQPFNPFRSSDPDLRQCLISVFGHGLHDELRDRRPSPAEDAAMEPCMAAFMSSASTTSGASVPDDSEPDGSVSSGDQNNPVTSIDLATSTYPPLVTGQLLLGYIPAPPGFDDCIIGQIGGDRLGEIRSKQPPTGGENDMAAQCLFQLQVPISLLDGQGEQTGGDPGDDGGPVGPADPNSGQDDGGDQVDELTESIITVSYPSTTYSVASGGTSGFFTTAQNADIALSTFGFNNTGGPLSFNYPSGLSSGGTRLVMADTWNNRVLIWNTAPTSARAPDLVLGQPNFTANDAGRGRGQMNWPVSTSTDGTRLVVTDTMNDRILIWNSFPTTNGQPADLILDGDGNEPSKSRIEWPWGVWTDGRRLAVSNTTIGSVLIWNNFPTADDQPADVLLTGSGAMGTPRQITSDGTTLIVGDHNAMASGTSQNQLANSGPGTFFWSTFPSVDDQPYDFFLTDPVGEEVYGSWLRGAFAEDGRLFTLDKTLRIWDSVPQSATTTADLSMLGQGDVGGFDFRGGDFSSVVVVGGRTYITSAGAMLVYDSLPSSPGQLPDFTIGAADIYSDGQRENYIIGNPVPASNGTNLFVSSDLDKRLYVWKNLPDESGAVPDIVYDFCSYRNEERRRRHECLDGWQPRANALRGDTFAMAGMDRLVIWTELPLAGNLPNLEFRGSIGSVPLLNLAGVAIDDRHFYLADGDAGAVYVWEGIPDGTTEPTATLSVFGPEGISSDGTYLTVSTPAARPRRSEVFLVDEIAALGSSASDIAGDANLPVGALAAAGHLFAADVNNSQVLIWEDIADALAGLSADAILGASGASETRPEISRSQLFWPAVASFDGSYLWVGEVKFSGRLVRFSPTG</sequence>
<dbReference type="InterPro" id="IPR011042">
    <property type="entry name" value="6-blade_b-propeller_TolB-like"/>
</dbReference>
<protein>
    <submittedName>
        <fullName evidence="2">Uncharacterized protein</fullName>
    </submittedName>
</protein>
<feature type="compositionally biased region" description="Polar residues" evidence="1">
    <location>
        <begin position="203"/>
        <end position="217"/>
    </location>
</feature>
<feature type="region of interest" description="Disordered" evidence="1">
    <location>
        <begin position="287"/>
        <end position="319"/>
    </location>
</feature>